<dbReference type="Proteomes" id="UP000004095">
    <property type="component" value="Unassembled WGS sequence"/>
</dbReference>
<protein>
    <submittedName>
        <fullName evidence="3">Ketosamine-3-kinase</fullName>
        <ecNumber evidence="3">2.7.1.-</ecNumber>
    </submittedName>
</protein>
<dbReference type="EC" id="2.7.1.-" evidence="3"/>
<keyword evidence="2 3" id="KW-0418">Kinase</keyword>
<dbReference type="GO" id="GO:0016301">
    <property type="term" value="F:kinase activity"/>
    <property type="evidence" value="ECO:0007669"/>
    <property type="project" value="UniProtKB-UniRule"/>
</dbReference>
<reference evidence="3 4" key="1">
    <citation type="submission" date="2007-01" db="EMBL/GenBank/DDBJ databases">
        <authorList>
            <person name="Haygood M."/>
            <person name="Podell S."/>
            <person name="Anderson C."/>
            <person name="Hopkinson B."/>
            <person name="Roe K."/>
            <person name="Barbeau K."/>
            <person name="Gaasterland T."/>
            <person name="Ferriera S."/>
            <person name="Johnson J."/>
            <person name="Kravitz S."/>
            <person name="Beeson K."/>
            <person name="Sutton G."/>
            <person name="Rogers Y.-H."/>
            <person name="Friedman R."/>
            <person name="Frazier M."/>
            <person name="Venter J.C."/>
        </authorList>
    </citation>
    <scope>NUCLEOTIDE SEQUENCE [LARGE SCALE GENOMIC DNA]</scope>
    <source>
        <strain evidence="3 4">ATCC 23134</strain>
    </source>
</reference>
<dbReference type="EMBL" id="AAWS01000044">
    <property type="protein sequence ID" value="EAY25730.1"/>
    <property type="molecule type" value="Genomic_DNA"/>
</dbReference>
<proteinExistence type="inferred from homology"/>
<comment type="similarity">
    <text evidence="1 2">Belongs to the fructosamine kinase family.</text>
</comment>
<dbReference type="PANTHER" id="PTHR12149:SF8">
    <property type="entry name" value="PROTEIN-RIBULOSAMINE 3-KINASE"/>
    <property type="match status" value="1"/>
</dbReference>
<organism evidence="3 4">
    <name type="scientific">Microscilla marina ATCC 23134</name>
    <dbReference type="NCBI Taxonomy" id="313606"/>
    <lineage>
        <taxon>Bacteria</taxon>
        <taxon>Pseudomonadati</taxon>
        <taxon>Bacteroidota</taxon>
        <taxon>Cytophagia</taxon>
        <taxon>Cytophagales</taxon>
        <taxon>Microscillaceae</taxon>
        <taxon>Microscilla</taxon>
    </lineage>
</organism>
<dbReference type="RefSeq" id="WP_002702277.1">
    <property type="nucleotide sequence ID" value="NZ_AAWS01000044.1"/>
</dbReference>
<keyword evidence="4" id="KW-1185">Reference proteome</keyword>
<comment type="caution">
    <text evidence="3">The sequence shown here is derived from an EMBL/GenBank/DDBJ whole genome shotgun (WGS) entry which is preliminary data.</text>
</comment>
<dbReference type="InterPro" id="IPR016477">
    <property type="entry name" value="Fructo-/Ketosamine-3-kinase"/>
</dbReference>
<dbReference type="eggNOG" id="COG3001">
    <property type="taxonomic scope" value="Bacteria"/>
</dbReference>
<dbReference type="InterPro" id="IPR011009">
    <property type="entry name" value="Kinase-like_dom_sf"/>
</dbReference>
<accession>A1ZV74</accession>
<evidence type="ECO:0000313" key="3">
    <source>
        <dbReference type="EMBL" id="EAY25730.1"/>
    </source>
</evidence>
<sequence>MTNQSTIFFEQVLSQSLSKSLKVNNYQTLSGGSINQAVALHTVEGSFFLKYNAQTPADMFAKEAQGLELLRKTEAIALPKVLGIGQDFLLLELIDARQRIPDFWADFGRSLAALHRHSAPQFGLNHDNYIGKLPQPNTLTKNGVEFFIEHRLRQQTKLAYDTRQIDQALCSQLDRLYDKLPKLLPHEAPALLHGDLWSGNVMNNAEGVVTLIDPAVYYGLREAELAFTEMFGRFDSSFYEAYHQTFPLEPGYSQRVDLYNLYPTLVHVNLFGQGYVGAVKLVVRRFVG</sequence>
<evidence type="ECO:0000313" key="4">
    <source>
        <dbReference type="Proteomes" id="UP000004095"/>
    </source>
</evidence>
<dbReference type="AlphaFoldDB" id="A1ZV74"/>
<keyword evidence="2 3" id="KW-0808">Transferase</keyword>
<name>A1ZV74_MICM2</name>
<dbReference type="Gene3D" id="3.90.1200.10">
    <property type="match status" value="1"/>
</dbReference>
<evidence type="ECO:0000256" key="1">
    <source>
        <dbReference type="ARBA" id="ARBA00009460"/>
    </source>
</evidence>
<dbReference type="PANTHER" id="PTHR12149">
    <property type="entry name" value="FRUCTOSAMINE 3 KINASE-RELATED PROTEIN"/>
    <property type="match status" value="1"/>
</dbReference>
<dbReference type="OrthoDB" id="5291879at2"/>
<dbReference type="Gene3D" id="3.30.200.20">
    <property type="entry name" value="Phosphorylase Kinase, domain 1"/>
    <property type="match status" value="1"/>
</dbReference>
<dbReference type="PIRSF" id="PIRSF006221">
    <property type="entry name" value="Ketosamine-3-kinase"/>
    <property type="match status" value="1"/>
</dbReference>
<dbReference type="Pfam" id="PF03881">
    <property type="entry name" value="Fructosamin_kin"/>
    <property type="match status" value="1"/>
</dbReference>
<dbReference type="SUPFAM" id="SSF56112">
    <property type="entry name" value="Protein kinase-like (PK-like)"/>
    <property type="match status" value="1"/>
</dbReference>
<evidence type="ECO:0000256" key="2">
    <source>
        <dbReference type="PIRNR" id="PIRNR006221"/>
    </source>
</evidence>
<gene>
    <name evidence="3" type="ORF">M23134_04904</name>
</gene>